<feature type="compositionally biased region" description="Low complexity" evidence="1">
    <location>
        <begin position="137"/>
        <end position="151"/>
    </location>
</feature>
<keyword evidence="3" id="KW-1185">Reference proteome</keyword>
<feature type="compositionally biased region" description="Polar residues" evidence="1">
    <location>
        <begin position="152"/>
        <end position="166"/>
    </location>
</feature>
<evidence type="ECO:0000313" key="3">
    <source>
        <dbReference type="Proteomes" id="UP000800035"/>
    </source>
</evidence>
<dbReference type="AlphaFoldDB" id="A0A6A5TUU7"/>
<feature type="compositionally biased region" description="Polar residues" evidence="1">
    <location>
        <begin position="208"/>
        <end position="228"/>
    </location>
</feature>
<reference evidence="2" key="1">
    <citation type="journal article" date="2020" name="Stud. Mycol.">
        <title>101 Dothideomycetes genomes: a test case for predicting lifestyles and emergence of pathogens.</title>
        <authorList>
            <person name="Haridas S."/>
            <person name="Albert R."/>
            <person name="Binder M."/>
            <person name="Bloem J."/>
            <person name="Labutti K."/>
            <person name="Salamov A."/>
            <person name="Andreopoulos B."/>
            <person name="Baker S."/>
            <person name="Barry K."/>
            <person name="Bills G."/>
            <person name="Bluhm B."/>
            <person name="Cannon C."/>
            <person name="Castanera R."/>
            <person name="Culley D."/>
            <person name="Daum C."/>
            <person name="Ezra D."/>
            <person name="Gonzalez J."/>
            <person name="Henrissat B."/>
            <person name="Kuo A."/>
            <person name="Liang C."/>
            <person name="Lipzen A."/>
            <person name="Lutzoni F."/>
            <person name="Magnuson J."/>
            <person name="Mondo S."/>
            <person name="Nolan M."/>
            <person name="Ohm R."/>
            <person name="Pangilinan J."/>
            <person name="Park H.-J."/>
            <person name="Ramirez L."/>
            <person name="Alfaro M."/>
            <person name="Sun H."/>
            <person name="Tritt A."/>
            <person name="Yoshinaga Y."/>
            <person name="Zwiers L.-H."/>
            <person name="Turgeon B."/>
            <person name="Goodwin S."/>
            <person name="Spatafora J."/>
            <person name="Crous P."/>
            <person name="Grigoriev I."/>
        </authorList>
    </citation>
    <scope>NUCLEOTIDE SEQUENCE</scope>
    <source>
        <strain evidence="2">CBS 675.92</strain>
    </source>
</reference>
<name>A0A6A5TUU7_9PLEO</name>
<feature type="compositionally biased region" description="Low complexity" evidence="1">
    <location>
        <begin position="167"/>
        <end position="180"/>
    </location>
</feature>
<gene>
    <name evidence="2" type="ORF">CC80DRAFT_549217</name>
</gene>
<sequence>MERKYADRWTRMSVRELDQLHKDTGMQPCDSVVMEAIPGVFNQSRKGSVKKEVTEDSKQVIGIEVKEARQSIKSEVLIEVTQLIEDKFREQVNNKASEPGRPSTSTEFLAGSKTIKCKHSATEALGYNQSPTTSPKASQAAQSNTSSNQTALNNQRASTENKSDSYTLPSSLPKPTTTKPIKTDCSDPRSQCLDGRSTKKGHKKSRTTMKSTSVRRSLSHANRNTVTKEITAPITTKPAKETDLSWAFEG</sequence>
<evidence type="ECO:0000256" key="1">
    <source>
        <dbReference type="SAM" id="MobiDB-lite"/>
    </source>
</evidence>
<protein>
    <submittedName>
        <fullName evidence="2">Uncharacterized protein</fullName>
    </submittedName>
</protein>
<feature type="compositionally biased region" description="Polar residues" evidence="1">
    <location>
        <begin position="127"/>
        <end position="136"/>
    </location>
</feature>
<feature type="compositionally biased region" description="Basic residues" evidence="1">
    <location>
        <begin position="198"/>
        <end position="207"/>
    </location>
</feature>
<evidence type="ECO:0000313" key="2">
    <source>
        <dbReference type="EMBL" id="KAF1955539.1"/>
    </source>
</evidence>
<organism evidence="2 3">
    <name type="scientific">Byssothecium circinans</name>
    <dbReference type="NCBI Taxonomy" id="147558"/>
    <lineage>
        <taxon>Eukaryota</taxon>
        <taxon>Fungi</taxon>
        <taxon>Dikarya</taxon>
        <taxon>Ascomycota</taxon>
        <taxon>Pezizomycotina</taxon>
        <taxon>Dothideomycetes</taxon>
        <taxon>Pleosporomycetidae</taxon>
        <taxon>Pleosporales</taxon>
        <taxon>Massarineae</taxon>
        <taxon>Massarinaceae</taxon>
        <taxon>Byssothecium</taxon>
    </lineage>
</organism>
<feature type="region of interest" description="Disordered" evidence="1">
    <location>
        <begin position="91"/>
        <end position="112"/>
    </location>
</feature>
<dbReference type="Proteomes" id="UP000800035">
    <property type="component" value="Unassembled WGS sequence"/>
</dbReference>
<dbReference type="EMBL" id="ML976994">
    <property type="protein sequence ID" value="KAF1955539.1"/>
    <property type="molecule type" value="Genomic_DNA"/>
</dbReference>
<accession>A0A6A5TUU7</accession>
<feature type="region of interest" description="Disordered" evidence="1">
    <location>
        <begin position="126"/>
        <end position="229"/>
    </location>
</feature>
<proteinExistence type="predicted"/>
<feature type="compositionally biased region" description="Polar residues" evidence="1">
    <location>
        <begin position="93"/>
        <end position="107"/>
    </location>
</feature>